<keyword evidence="1" id="KW-0812">Transmembrane</keyword>
<sequence>MLLQITLFVPITVALIFVMIKIVPPKTALA</sequence>
<reference evidence="2" key="1">
    <citation type="submission" date="2014-09" db="EMBL/GenBank/DDBJ databases">
        <authorList>
            <person name="Magalhaes I.L.F."/>
            <person name="Oliveira U."/>
            <person name="Santos F.R."/>
            <person name="Vidigal T.H.D.A."/>
            <person name="Brescovit A.D."/>
            <person name="Santos A.J."/>
        </authorList>
    </citation>
    <scope>NUCLEOTIDE SEQUENCE</scope>
    <source>
        <tissue evidence="2">Shoot tissue taken approximately 20 cm above the soil surface</tissue>
    </source>
</reference>
<keyword evidence="1" id="KW-1133">Transmembrane helix</keyword>
<name>A0A0A9HTR3_ARUDO</name>
<reference evidence="2" key="2">
    <citation type="journal article" date="2015" name="Data Brief">
        <title>Shoot transcriptome of the giant reed, Arundo donax.</title>
        <authorList>
            <person name="Barrero R.A."/>
            <person name="Guerrero F.D."/>
            <person name="Moolhuijzen P."/>
            <person name="Goolsby J.A."/>
            <person name="Tidwell J."/>
            <person name="Bellgard S.E."/>
            <person name="Bellgard M.I."/>
        </authorList>
    </citation>
    <scope>NUCLEOTIDE SEQUENCE</scope>
    <source>
        <tissue evidence="2">Shoot tissue taken approximately 20 cm above the soil surface</tissue>
    </source>
</reference>
<organism evidence="2">
    <name type="scientific">Arundo donax</name>
    <name type="common">Giant reed</name>
    <name type="synonym">Donax arundinaceus</name>
    <dbReference type="NCBI Taxonomy" id="35708"/>
    <lineage>
        <taxon>Eukaryota</taxon>
        <taxon>Viridiplantae</taxon>
        <taxon>Streptophyta</taxon>
        <taxon>Embryophyta</taxon>
        <taxon>Tracheophyta</taxon>
        <taxon>Spermatophyta</taxon>
        <taxon>Magnoliopsida</taxon>
        <taxon>Liliopsida</taxon>
        <taxon>Poales</taxon>
        <taxon>Poaceae</taxon>
        <taxon>PACMAD clade</taxon>
        <taxon>Arundinoideae</taxon>
        <taxon>Arundineae</taxon>
        <taxon>Arundo</taxon>
    </lineage>
</organism>
<keyword evidence="1" id="KW-0472">Membrane</keyword>
<proteinExistence type="predicted"/>
<protein>
    <submittedName>
        <fullName evidence="2">Uncharacterized protein</fullName>
    </submittedName>
</protein>
<dbReference type="EMBL" id="GBRH01159615">
    <property type="protein sequence ID" value="JAE38281.1"/>
    <property type="molecule type" value="Transcribed_RNA"/>
</dbReference>
<evidence type="ECO:0000313" key="2">
    <source>
        <dbReference type="EMBL" id="JAE38281.1"/>
    </source>
</evidence>
<feature type="transmembrane region" description="Helical" evidence="1">
    <location>
        <begin position="6"/>
        <end position="24"/>
    </location>
</feature>
<accession>A0A0A9HTR3</accession>
<dbReference type="AlphaFoldDB" id="A0A0A9HTR3"/>
<evidence type="ECO:0000256" key="1">
    <source>
        <dbReference type="SAM" id="Phobius"/>
    </source>
</evidence>